<comment type="caution">
    <text evidence="2">The sequence shown here is derived from an EMBL/GenBank/DDBJ whole genome shotgun (WGS) entry which is preliminary data.</text>
</comment>
<protein>
    <submittedName>
        <fullName evidence="2">Uncharacterized protein</fullName>
    </submittedName>
</protein>
<feature type="compositionally biased region" description="Low complexity" evidence="1">
    <location>
        <begin position="103"/>
        <end position="112"/>
    </location>
</feature>
<organism evidence="2 3">
    <name type="scientific">Paracoccus versutus</name>
    <name type="common">Thiobacillus versutus</name>
    <dbReference type="NCBI Taxonomy" id="34007"/>
    <lineage>
        <taxon>Bacteria</taxon>
        <taxon>Pseudomonadati</taxon>
        <taxon>Pseudomonadota</taxon>
        <taxon>Alphaproteobacteria</taxon>
        <taxon>Rhodobacterales</taxon>
        <taxon>Paracoccaceae</taxon>
        <taxon>Paracoccus</taxon>
    </lineage>
</organism>
<feature type="region of interest" description="Disordered" evidence="1">
    <location>
        <begin position="169"/>
        <end position="199"/>
    </location>
</feature>
<sequence>MQVSPERFQAVCKPAWPTAPVTGVIGFPNSPPFTLMVMMPPWSSGAQCGMLVVERVAKIRRADFQEQKTIKQICRESSSGLRSWDLRQHEDGGGYDLRRPRPRLQSRSPVPSNHWRSQAHSGRCAGTIWSSRRPLGLNQWRLNERPCTPASGWDCACVAPSVRARWRRDRSRTRSALSGGGSSCLDRSPRATPNSMPGARIAVLHGPGRIRTRSFAIARSGRFIWAITLQEEFLSIETALRSSSPVSSGRAVKSPRTTIFRGSSASACRSPAPGTNLALIRSLGATDTPFNHYTSPRNPCMRITIVNAPASRP</sequence>
<feature type="region of interest" description="Disordered" evidence="1">
    <location>
        <begin position="85"/>
        <end position="119"/>
    </location>
</feature>
<dbReference type="EMBL" id="QTUJ01000002">
    <property type="protein sequence ID" value="REF70214.1"/>
    <property type="molecule type" value="Genomic_DNA"/>
</dbReference>
<evidence type="ECO:0000256" key="1">
    <source>
        <dbReference type="SAM" id="MobiDB-lite"/>
    </source>
</evidence>
<evidence type="ECO:0000313" key="2">
    <source>
        <dbReference type="EMBL" id="REF70214.1"/>
    </source>
</evidence>
<dbReference type="Proteomes" id="UP000256941">
    <property type="component" value="Unassembled WGS sequence"/>
</dbReference>
<reference evidence="2 3" key="1">
    <citation type="submission" date="2018-08" db="EMBL/GenBank/DDBJ databases">
        <title>Genomic Encyclopedia of Archaeal and Bacterial Type Strains, Phase II (KMG-II): from individual species to whole genera.</title>
        <authorList>
            <person name="Goeker M."/>
        </authorList>
    </citation>
    <scope>NUCLEOTIDE SEQUENCE [LARGE SCALE GENOMIC DNA]</scope>
    <source>
        <strain evidence="2 3">DSM 17099</strain>
    </source>
</reference>
<accession>A0A3D9XIG5</accession>
<gene>
    <name evidence="2" type="ORF">BDD41_2938</name>
</gene>
<feature type="compositionally biased region" description="Basic and acidic residues" evidence="1">
    <location>
        <begin position="85"/>
        <end position="99"/>
    </location>
</feature>
<dbReference type="AlphaFoldDB" id="A0A3D9XIG5"/>
<proteinExistence type="predicted"/>
<evidence type="ECO:0000313" key="3">
    <source>
        <dbReference type="Proteomes" id="UP000256941"/>
    </source>
</evidence>
<name>A0A3D9XIG5_PARVE</name>